<dbReference type="GO" id="GO:0005737">
    <property type="term" value="C:cytoplasm"/>
    <property type="evidence" value="ECO:0007669"/>
    <property type="project" value="UniProtKB-SubCell"/>
</dbReference>
<accession>D8QQF3</accession>
<evidence type="ECO:0000313" key="6">
    <source>
        <dbReference type="Proteomes" id="UP000001514"/>
    </source>
</evidence>
<dbReference type="SUPFAM" id="SSF50382">
    <property type="entry name" value="Agglutinin"/>
    <property type="match status" value="1"/>
</dbReference>
<dbReference type="Gene3D" id="2.170.15.10">
    <property type="entry name" value="Proaerolysin, chain A, domain 3"/>
    <property type="match status" value="1"/>
</dbReference>
<dbReference type="GO" id="GO:0030674">
    <property type="term" value="F:protein-macromolecule adaptor activity"/>
    <property type="evidence" value="ECO:0007669"/>
    <property type="project" value="InterPro"/>
</dbReference>
<dbReference type="CDD" id="cd20217">
    <property type="entry name" value="PFM_agglutinin-like"/>
    <property type="match status" value="1"/>
</dbReference>
<sequence>MASHRLLPKVGGSANISIGKDGIKASLDNSKQEDAKTPDNNAPAVTLLPRYVAVKSSGGYLRLNFKSSGEDNTKRPYLTFSEQSKSRLATHQILYLKKDTVFLRAANGRFWRVLQDGGWVVADREGTPASTDTDCQFEVKQIDSNTYSFKSVLNGKYLGGHTVKNLERGFRASDDTSKESLQVTSAEDTALTLPRYVMFKGGNNKFMCVHAERGQEIWLQFNLENNPDLHAAFEVVPTVDGNVAMCSIKRDRFWRLSPNWIWTDIERSKALTTPACLFEPIKLSNKVVAFRSTVNQKLCKRYTDYWVSSLCAIADSINDKETHLEVSKAVSHTSIFDVKYLLELAEMREIETLVVGRSYLKNDGEKTADLQAQVTLSETLTTSQTWSTSDTFSMSTSVSLTAGKPEVASATFTLTIGTETTKTYEFGKATQNAIQFQSTITVKDVKPNEEANLTFECTKAKCRIPFTYKTRSTRLDGVDLPATEEIDGIFEGVLVYNVGAKIGRGTKLSSEAGNKLSLEAGDVISINIETGETRKEEEWVPMEVTETPING</sequence>
<dbReference type="SMART" id="SM00791">
    <property type="entry name" value="Agglutinin"/>
    <property type="match status" value="1"/>
</dbReference>
<dbReference type="OMA" id="WFIFASS"/>
<keyword evidence="2" id="KW-0963">Cytoplasm</keyword>
<organism evidence="6">
    <name type="scientific">Selaginella moellendorffii</name>
    <name type="common">Spikemoss</name>
    <dbReference type="NCBI Taxonomy" id="88036"/>
    <lineage>
        <taxon>Eukaryota</taxon>
        <taxon>Viridiplantae</taxon>
        <taxon>Streptophyta</taxon>
        <taxon>Embryophyta</taxon>
        <taxon>Tracheophyta</taxon>
        <taxon>Lycopodiopsida</taxon>
        <taxon>Selaginellales</taxon>
        <taxon>Selaginellaceae</taxon>
        <taxon>Selaginella</taxon>
    </lineage>
</organism>
<dbReference type="Gene3D" id="2.80.10.50">
    <property type="match status" value="2"/>
</dbReference>
<comment type="subcellular location">
    <subcellularLocation>
        <location evidence="1">Cytoplasm</location>
    </subcellularLocation>
</comment>
<keyword evidence="6" id="KW-1185">Reference proteome</keyword>
<dbReference type="KEGG" id="smo:SELMODRAFT_402373"/>
<protein>
    <recommendedName>
        <fullName evidence="4">Agglutinin domain-containing protein</fullName>
    </recommendedName>
</protein>
<dbReference type="InterPro" id="IPR008999">
    <property type="entry name" value="Actin-crosslinking"/>
</dbReference>
<dbReference type="InterPro" id="IPR022768">
    <property type="entry name" value="Fascin-like_dom"/>
</dbReference>
<dbReference type="AlphaFoldDB" id="D8QQF3"/>
<proteinExistence type="predicted"/>
<dbReference type="PANTHER" id="PTHR39244:SF5">
    <property type="entry name" value="NATTERIN-3-LIKE"/>
    <property type="match status" value="1"/>
</dbReference>
<evidence type="ECO:0000256" key="2">
    <source>
        <dbReference type="ARBA" id="ARBA00022490"/>
    </source>
</evidence>
<dbReference type="HOGENOM" id="CLU_047077_0_0_1"/>
<dbReference type="InterPro" id="IPR036242">
    <property type="entry name" value="Agglutinin_dom_sf"/>
</dbReference>
<evidence type="ECO:0000256" key="1">
    <source>
        <dbReference type="ARBA" id="ARBA00004496"/>
    </source>
</evidence>
<dbReference type="GO" id="GO:0051015">
    <property type="term" value="F:actin filament binding"/>
    <property type="evidence" value="ECO:0007669"/>
    <property type="project" value="InterPro"/>
</dbReference>
<dbReference type="PANTHER" id="PTHR39244">
    <property type="entry name" value="NATTERIN-4"/>
    <property type="match status" value="1"/>
</dbReference>
<dbReference type="EMBL" id="GL377565">
    <property type="protein sequence ID" value="EFJ37782.1"/>
    <property type="molecule type" value="Genomic_DNA"/>
</dbReference>
<dbReference type="SUPFAM" id="SSF56973">
    <property type="entry name" value="Aerolisin/ETX pore-forming domain"/>
    <property type="match status" value="1"/>
</dbReference>
<dbReference type="InParanoid" id="D8QQF3"/>
<evidence type="ECO:0000256" key="3">
    <source>
        <dbReference type="ARBA" id="ARBA00023203"/>
    </source>
</evidence>
<dbReference type="Gramene" id="EFJ37782">
    <property type="protein sequence ID" value="EFJ37782"/>
    <property type="gene ID" value="SELMODRAFT_402373"/>
</dbReference>
<gene>
    <name evidence="5" type="ORF">SELMODRAFT_402373</name>
</gene>
<evidence type="ECO:0000259" key="4">
    <source>
        <dbReference type="SMART" id="SM00791"/>
    </source>
</evidence>
<dbReference type="InterPro" id="IPR053237">
    <property type="entry name" value="Natterin_C"/>
</dbReference>
<evidence type="ECO:0000313" key="5">
    <source>
        <dbReference type="EMBL" id="EFJ37782.1"/>
    </source>
</evidence>
<reference evidence="5 6" key="1">
    <citation type="journal article" date="2011" name="Science">
        <title>The Selaginella genome identifies genetic changes associated with the evolution of vascular plants.</title>
        <authorList>
            <person name="Banks J.A."/>
            <person name="Nishiyama T."/>
            <person name="Hasebe M."/>
            <person name="Bowman J.L."/>
            <person name="Gribskov M."/>
            <person name="dePamphilis C."/>
            <person name="Albert V.A."/>
            <person name="Aono N."/>
            <person name="Aoyama T."/>
            <person name="Ambrose B.A."/>
            <person name="Ashton N.W."/>
            <person name="Axtell M.J."/>
            <person name="Barker E."/>
            <person name="Barker M.S."/>
            <person name="Bennetzen J.L."/>
            <person name="Bonawitz N.D."/>
            <person name="Chapple C."/>
            <person name="Cheng C."/>
            <person name="Correa L.G."/>
            <person name="Dacre M."/>
            <person name="DeBarry J."/>
            <person name="Dreyer I."/>
            <person name="Elias M."/>
            <person name="Engstrom E.M."/>
            <person name="Estelle M."/>
            <person name="Feng L."/>
            <person name="Finet C."/>
            <person name="Floyd S.K."/>
            <person name="Frommer W.B."/>
            <person name="Fujita T."/>
            <person name="Gramzow L."/>
            <person name="Gutensohn M."/>
            <person name="Harholt J."/>
            <person name="Hattori M."/>
            <person name="Heyl A."/>
            <person name="Hirai T."/>
            <person name="Hiwatashi Y."/>
            <person name="Ishikawa M."/>
            <person name="Iwata M."/>
            <person name="Karol K.G."/>
            <person name="Koehler B."/>
            <person name="Kolukisaoglu U."/>
            <person name="Kubo M."/>
            <person name="Kurata T."/>
            <person name="Lalonde S."/>
            <person name="Li K."/>
            <person name="Li Y."/>
            <person name="Litt A."/>
            <person name="Lyons E."/>
            <person name="Manning G."/>
            <person name="Maruyama T."/>
            <person name="Michael T.P."/>
            <person name="Mikami K."/>
            <person name="Miyazaki S."/>
            <person name="Morinaga S."/>
            <person name="Murata T."/>
            <person name="Mueller-Roeber B."/>
            <person name="Nelson D.R."/>
            <person name="Obara M."/>
            <person name="Oguri Y."/>
            <person name="Olmstead R.G."/>
            <person name="Onodera N."/>
            <person name="Petersen B.L."/>
            <person name="Pils B."/>
            <person name="Prigge M."/>
            <person name="Rensing S.A."/>
            <person name="Riano-Pachon D.M."/>
            <person name="Roberts A.W."/>
            <person name="Sato Y."/>
            <person name="Scheller H.V."/>
            <person name="Schulz B."/>
            <person name="Schulz C."/>
            <person name="Shakirov E.V."/>
            <person name="Shibagaki N."/>
            <person name="Shinohara N."/>
            <person name="Shippen D.E."/>
            <person name="Soerensen I."/>
            <person name="Sotooka R."/>
            <person name="Sugimoto N."/>
            <person name="Sugita M."/>
            <person name="Sumikawa N."/>
            <person name="Tanurdzic M."/>
            <person name="Theissen G."/>
            <person name="Ulvskov P."/>
            <person name="Wakazuki S."/>
            <person name="Weng J.K."/>
            <person name="Willats W.W."/>
            <person name="Wipf D."/>
            <person name="Wolf P.G."/>
            <person name="Yang L."/>
            <person name="Zimmer A.D."/>
            <person name="Zhu Q."/>
            <person name="Mitros T."/>
            <person name="Hellsten U."/>
            <person name="Loque D."/>
            <person name="Otillar R."/>
            <person name="Salamov A."/>
            <person name="Schmutz J."/>
            <person name="Shapiro H."/>
            <person name="Lindquist E."/>
            <person name="Lucas S."/>
            <person name="Rokhsar D."/>
            <person name="Grigoriev I.V."/>
        </authorList>
    </citation>
    <scope>NUCLEOTIDE SEQUENCE [LARGE SCALE GENOMIC DNA]</scope>
</reference>
<dbReference type="CDD" id="cd00257">
    <property type="entry name" value="beta-trefoil_FSCN-like"/>
    <property type="match status" value="1"/>
</dbReference>
<name>D8QQF3_SELML</name>
<feature type="domain" description="Agglutinin" evidence="4">
    <location>
        <begin position="191"/>
        <end position="328"/>
    </location>
</feature>
<dbReference type="eggNOG" id="ENOG502QU8X">
    <property type="taxonomic scope" value="Eukaryota"/>
</dbReference>
<dbReference type="SUPFAM" id="SSF50405">
    <property type="entry name" value="Actin-crosslinking proteins"/>
    <property type="match status" value="1"/>
</dbReference>
<keyword evidence="3" id="KW-0009">Actin-binding</keyword>
<dbReference type="Pfam" id="PF07468">
    <property type="entry name" value="Agglutinin"/>
    <property type="match status" value="1"/>
</dbReference>
<dbReference type="InterPro" id="IPR008998">
    <property type="entry name" value="Agglutinin"/>
</dbReference>
<dbReference type="Proteomes" id="UP000001514">
    <property type="component" value="Unassembled WGS sequence"/>
</dbReference>
<dbReference type="Pfam" id="PF06268">
    <property type="entry name" value="Fascin"/>
    <property type="match status" value="1"/>
</dbReference>